<dbReference type="KEGG" id="glz:GLAREA_00208"/>
<evidence type="ECO:0000313" key="2">
    <source>
        <dbReference type="EMBL" id="EPE29050.1"/>
    </source>
</evidence>
<dbReference type="Proteomes" id="UP000016922">
    <property type="component" value="Unassembled WGS sequence"/>
</dbReference>
<dbReference type="OrthoDB" id="5329403at2759"/>
<feature type="compositionally biased region" description="Polar residues" evidence="1">
    <location>
        <begin position="66"/>
        <end position="79"/>
    </location>
</feature>
<dbReference type="RefSeq" id="XP_008083159.1">
    <property type="nucleotide sequence ID" value="XM_008084968.1"/>
</dbReference>
<feature type="compositionally biased region" description="Low complexity" evidence="1">
    <location>
        <begin position="260"/>
        <end position="269"/>
    </location>
</feature>
<reference evidence="2 3" key="1">
    <citation type="journal article" date="2013" name="BMC Genomics">
        <title>Genomics-driven discovery of the pneumocandin biosynthetic gene cluster in the fungus Glarea lozoyensis.</title>
        <authorList>
            <person name="Chen L."/>
            <person name="Yue Q."/>
            <person name="Zhang X."/>
            <person name="Xiang M."/>
            <person name="Wang C."/>
            <person name="Li S."/>
            <person name="Che Y."/>
            <person name="Ortiz-Lopez F.J."/>
            <person name="Bills G.F."/>
            <person name="Liu X."/>
            <person name="An Z."/>
        </authorList>
    </citation>
    <scope>NUCLEOTIDE SEQUENCE [LARGE SCALE GENOMIC DNA]</scope>
    <source>
        <strain evidence="3">ATCC 20868 / MF5171</strain>
    </source>
</reference>
<dbReference type="STRING" id="1116229.S3CTQ1"/>
<feature type="region of interest" description="Disordered" evidence="1">
    <location>
        <begin position="637"/>
        <end position="676"/>
    </location>
</feature>
<feature type="region of interest" description="Disordered" evidence="1">
    <location>
        <begin position="763"/>
        <end position="787"/>
    </location>
</feature>
<feature type="compositionally biased region" description="Polar residues" evidence="1">
    <location>
        <begin position="149"/>
        <end position="170"/>
    </location>
</feature>
<dbReference type="EMBL" id="KE145367">
    <property type="protein sequence ID" value="EPE29050.1"/>
    <property type="molecule type" value="Genomic_DNA"/>
</dbReference>
<dbReference type="AlphaFoldDB" id="S3CTQ1"/>
<gene>
    <name evidence="2" type="ORF">GLAREA_00208</name>
</gene>
<protein>
    <submittedName>
        <fullName evidence="2">Uncharacterized protein</fullName>
    </submittedName>
</protein>
<feature type="compositionally biased region" description="Basic and acidic residues" evidence="1">
    <location>
        <begin position="662"/>
        <end position="671"/>
    </location>
</feature>
<feature type="region of interest" description="Disordered" evidence="1">
    <location>
        <begin position="34"/>
        <end position="297"/>
    </location>
</feature>
<evidence type="ECO:0000256" key="1">
    <source>
        <dbReference type="SAM" id="MobiDB-lite"/>
    </source>
</evidence>
<feature type="compositionally biased region" description="Polar residues" evidence="1">
    <location>
        <begin position="331"/>
        <end position="343"/>
    </location>
</feature>
<accession>S3CTQ1</accession>
<keyword evidence="3" id="KW-1185">Reference proteome</keyword>
<feature type="compositionally biased region" description="Low complexity" evidence="1">
    <location>
        <begin position="117"/>
        <end position="130"/>
    </location>
</feature>
<dbReference type="OMA" id="SDSFYMA"/>
<feature type="compositionally biased region" description="Pro residues" evidence="1">
    <location>
        <begin position="229"/>
        <end position="243"/>
    </location>
</feature>
<dbReference type="eggNOG" id="ENOG502SGJJ">
    <property type="taxonomic scope" value="Eukaryota"/>
</dbReference>
<feature type="region of interest" description="Disordered" evidence="1">
    <location>
        <begin position="1"/>
        <end position="22"/>
    </location>
</feature>
<dbReference type="HOGENOM" id="CLU_017269_1_0_1"/>
<feature type="compositionally biased region" description="Basic and acidic residues" evidence="1">
    <location>
        <begin position="637"/>
        <end position="651"/>
    </location>
</feature>
<proteinExistence type="predicted"/>
<feature type="compositionally biased region" description="Polar residues" evidence="1">
    <location>
        <begin position="1"/>
        <end position="14"/>
    </location>
</feature>
<feature type="compositionally biased region" description="Acidic residues" evidence="1">
    <location>
        <begin position="90"/>
        <end position="116"/>
    </location>
</feature>
<dbReference type="GeneID" id="19459268"/>
<feature type="compositionally biased region" description="Basic residues" evidence="1">
    <location>
        <begin position="246"/>
        <end position="256"/>
    </location>
</feature>
<feature type="region of interest" description="Disordered" evidence="1">
    <location>
        <begin position="326"/>
        <end position="348"/>
    </location>
</feature>
<evidence type="ECO:0000313" key="3">
    <source>
        <dbReference type="Proteomes" id="UP000016922"/>
    </source>
</evidence>
<sequence length="787" mass="85980">MAPINNSAKALQQNRPRPAVPKAIVPAIPLTYVQKRQKQQAARAKIEREEAPPASPIVAESPAPTSPISETVVVNGSSTLEKDEPTQAEQTEENESEPEAQAEAVPEPEPEVEAQPELDTSVESAGSVAEEVVESTDTPAVDEEPPADTQETPRSAPSEALSSTSRSTYQLPPPFVPSTNSQYPNMGPEAHNLPHPPTFNGPHHPMHHAHPSAGSLRFGGYPESNNSSPAPPPSAGNLPPYPFPQHAHHNVGRHGPHQSNGGMSNGYSPMGPPPPPGYHYPRPDGMMNHGPSADNYARRQMGHFAPPEGYSPSATPMGPENYRYPPFDPSTPHSFHGSQSSAPNEHDNGSAFYHQYSNSTAVVNGSNGHINEVQVFQQPRHKSRHAPQAGPPISSGFHPAHMAPPPPMPEERYDGLVQYLQNQFADPAFADYTLELRYSDDRAPAVRIPGHNIIFARSPTLKSLMVSQQKEANGDAISAKTLFIESDDRFLRSDAFWLAMQRLYGGPLLDLNHISALNGAPSTQTNSPALETFSDRFDLALGYAAAGHILQIPPAVNRGIEIAAQSICWNTLERAFDFALDGGLDCSWTLQPAAEQGRSPSTYGPTVNLLLQSALNWTITNFPPTFELDKSVGDFTHNRRLPEVPPDDRPKTHNPRLSSIKFGDHASDESPRYTTNGDENTILSKLLLNLPYFLLKYVLESSRLGNVQGWATSALRQKTMRAVVNEREMRRLKVKSNLNVANSERKKNHESWEAVAWIESIEPPASPEGSPTIARSFNDYLEPKTAN</sequence>
<organism evidence="2 3">
    <name type="scientific">Glarea lozoyensis (strain ATCC 20868 / MF5171)</name>
    <dbReference type="NCBI Taxonomy" id="1116229"/>
    <lineage>
        <taxon>Eukaryota</taxon>
        <taxon>Fungi</taxon>
        <taxon>Dikarya</taxon>
        <taxon>Ascomycota</taxon>
        <taxon>Pezizomycotina</taxon>
        <taxon>Leotiomycetes</taxon>
        <taxon>Helotiales</taxon>
        <taxon>Helotiaceae</taxon>
        <taxon>Glarea</taxon>
    </lineage>
</organism>
<name>S3CTQ1_GLAL2</name>